<feature type="region of interest" description="Disordered" evidence="1">
    <location>
        <begin position="1"/>
        <end position="53"/>
    </location>
</feature>
<evidence type="ECO:0000313" key="3">
    <source>
        <dbReference type="Proteomes" id="UP000494119"/>
    </source>
</evidence>
<keyword evidence="3" id="KW-1185">Reference proteome</keyword>
<organism evidence="2 3">
    <name type="scientific">Paraburkholderia caffeinitolerans</name>
    <dbReference type="NCBI Taxonomy" id="1723730"/>
    <lineage>
        <taxon>Bacteria</taxon>
        <taxon>Pseudomonadati</taxon>
        <taxon>Pseudomonadota</taxon>
        <taxon>Betaproteobacteria</taxon>
        <taxon>Burkholderiales</taxon>
        <taxon>Burkholderiaceae</taxon>
        <taxon>Paraburkholderia</taxon>
    </lineage>
</organism>
<name>A0A6J5GIY0_9BURK</name>
<dbReference type="Proteomes" id="UP000494119">
    <property type="component" value="Unassembled WGS sequence"/>
</dbReference>
<evidence type="ECO:0000313" key="2">
    <source>
        <dbReference type="EMBL" id="CAB3800039.1"/>
    </source>
</evidence>
<accession>A0A6J5GIY0</accession>
<dbReference type="AlphaFoldDB" id="A0A6J5GIY0"/>
<protein>
    <submittedName>
        <fullName evidence="2">Uncharacterized protein</fullName>
    </submittedName>
</protein>
<dbReference type="EMBL" id="CADIKL010000031">
    <property type="protein sequence ID" value="CAB3800039.1"/>
    <property type="molecule type" value="Genomic_DNA"/>
</dbReference>
<evidence type="ECO:0000256" key="1">
    <source>
        <dbReference type="SAM" id="MobiDB-lite"/>
    </source>
</evidence>
<proteinExistence type="predicted"/>
<reference evidence="2 3" key="1">
    <citation type="submission" date="2020-04" db="EMBL/GenBank/DDBJ databases">
        <authorList>
            <person name="De Canck E."/>
        </authorList>
    </citation>
    <scope>NUCLEOTIDE SEQUENCE [LARGE SCALE GENOMIC DNA]</scope>
    <source>
        <strain evidence="2 3">LMG 28688</strain>
    </source>
</reference>
<sequence length="72" mass="7955">MSVVFPIPSIIQTAGAQPARPPAGHAAPQQRRAFDRPHPWRGASRKPPGSLEGRFIANRRSEIYLIDSEDHS</sequence>
<gene>
    <name evidence="2" type="ORF">LMG28688_05084</name>
</gene>